<evidence type="ECO:0000313" key="1">
    <source>
        <dbReference type="EMBL" id="CAK5078896.1"/>
    </source>
</evidence>
<sequence>MVMRARQLIFHINCFTCIVCQKPVKNFLFNFYLKNKLLKLNTGETFLLRQNEIFCRPECFIQKEGELFQQFPPPQQFINSIQIPPQQQQSTNNIFNNNNDNKLFGNFENKGIKQNTTITSFIRPQSPTSSCNSPISYSNPEESITPSSTNASTPMANNGHFLNGQQPPQTSFLHLNNFDQSGISNSGSSAIAAAAAVFGVNSSRGTISNCSSSSGSLTVRQKHSIKRGKKEKPTQRIRTVLNESQLKLLKQSYNTNQRPDTSIKEQLVEQTGLNARVIRVWFQNKRCKDKKRLIEHREKQQNMEKEQALRGVRLSGVGPLTVCSPGPINLIEHQQQICEQFHNAVEIHQIQQNPNIWEGVIGVDEQQQKQQHLIEASFSNQLAIMPSNHSNILNVPVSMATMFLPQAISE</sequence>
<accession>A0ACB0ZIW6</accession>
<reference evidence="1" key="1">
    <citation type="submission" date="2023-11" db="EMBL/GenBank/DDBJ databases">
        <authorList>
            <person name="Poullet M."/>
        </authorList>
    </citation>
    <scope>NUCLEOTIDE SEQUENCE</scope>
    <source>
        <strain evidence="1">E1834</strain>
    </source>
</reference>
<name>A0ACB0ZIW6_MELEN</name>
<organism evidence="1 2">
    <name type="scientific">Meloidogyne enterolobii</name>
    <name type="common">Root-knot nematode worm</name>
    <name type="synonym">Meloidogyne mayaguensis</name>
    <dbReference type="NCBI Taxonomy" id="390850"/>
    <lineage>
        <taxon>Eukaryota</taxon>
        <taxon>Metazoa</taxon>
        <taxon>Ecdysozoa</taxon>
        <taxon>Nematoda</taxon>
        <taxon>Chromadorea</taxon>
        <taxon>Rhabditida</taxon>
        <taxon>Tylenchina</taxon>
        <taxon>Tylenchomorpha</taxon>
        <taxon>Tylenchoidea</taxon>
        <taxon>Meloidogynidae</taxon>
        <taxon>Meloidogyninae</taxon>
        <taxon>Meloidogyne</taxon>
    </lineage>
</organism>
<evidence type="ECO:0000313" key="2">
    <source>
        <dbReference type="Proteomes" id="UP001497535"/>
    </source>
</evidence>
<proteinExistence type="predicted"/>
<comment type="caution">
    <text evidence="1">The sequence shown here is derived from an EMBL/GenBank/DDBJ whole genome shotgun (WGS) entry which is preliminary data.</text>
</comment>
<dbReference type="EMBL" id="CAVMJV010000037">
    <property type="protein sequence ID" value="CAK5078896.1"/>
    <property type="molecule type" value="Genomic_DNA"/>
</dbReference>
<protein>
    <submittedName>
        <fullName evidence="1">Uncharacterized protein</fullName>
    </submittedName>
</protein>
<gene>
    <name evidence="1" type="ORF">MENTE1834_LOCUS25969</name>
</gene>
<keyword evidence="2" id="KW-1185">Reference proteome</keyword>
<dbReference type="Proteomes" id="UP001497535">
    <property type="component" value="Unassembled WGS sequence"/>
</dbReference>